<evidence type="ECO:0000259" key="9">
    <source>
        <dbReference type="Pfam" id="PF02770"/>
    </source>
</evidence>
<gene>
    <name evidence="11" type="ORF">J2S59_000582</name>
</gene>
<comment type="similarity">
    <text evidence="2 7">Belongs to the acyl-CoA dehydrogenase family.</text>
</comment>
<evidence type="ECO:0000313" key="12">
    <source>
        <dbReference type="Proteomes" id="UP001240447"/>
    </source>
</evidence>
<keyword evidence="12" id="KW-1185">Reference proteome</keyword>
<dbReference type="PANTHER" id="PTHR48083">
    <property type="entry name" value="MEDIUM-CHAIN SPECIFIC ACYL-COA DEHYDROGENASE, MITOCHONDRIAL-RELATED"/>
    <property type="match status" value="1"/>
</dbReference>
<dbReference type="PANTHER" id="PTHR48083:SF13">
    <property type="entry name" value="ACYL-COA DEHYDROGENASE FAMILY MEMBER 11"/>
    <property type="match status" value="1"/>
</dbReference>
<protein>
    <submittedName>
        <fullName evidence="11">Acyl-CoA dehydrogenase</fullName>
        <ecNumber evidence="11">1.3.8.7</ecNumber>
    </submittedName>
</protein>
<evidence type="ECO:0000259" key="10">
    <source>
        <dbReference type="Pfam" id="PF02771"/>
    </source>
</evidence>
<dbReference type="Pfam" id="PF02771">
    <property type="entry name" value="Acyl-CoA_dh_N"/>
    <property type="match status" value="1"/>
</dbReference>
<dbReference type="EMBL" id="JAUSQM010000001">
    <property type="protein sequence ID" value="MDP9820773.1"/>
    <property type="molecule type" value="Genomic_DNA"/>
</dbReference>
<dbReference type="InterPro" id="IPR013786">
    <property type="entry name" value="AcylCoA_DH/ox_N"/>
</dbReference>
<evidence type="ECO:0000256" key="1">
    <source>
        <dbReference type="ARBA" id="ARBA00001974"/>
    </source>
</evidence>
<evidence type="ECO:0000256" key="7">
    <source>
        <dbReference type="RuleBase" id="RU362125"/>
    </source>
</evidence>
<name>A0ABT9NK55_9ACTN</name>
<comment type="cofactor">
    <cofactor evidence="1 7">
        <name>FAD</name>
        <dbReference type="ChEBI" id="CHEBI:57692"/>
    </cofactor>
</comment>
<comment type="subunit">
    <text evidence="3">Homodimer.</text>
</comment>
<dbReference type="InterPro" id="IPR009075">
    <property type="entry name" value="AcylCo_DH/oxidase_C"/>
</dbReference>
<dbReference type="Gene3D" id="1.10.540.10">
    <property type="entry name" value="Acyl-CoA dehydrogenase/oxidase, N-terminal domain"/>
    <property type="match status" value="1"/>
</dbReference>
<dbReference type="InterPro" id="IPR006091">
    <property type="entry name" value="Acyl-CoA_Oxase/DH_mid-dom"/>
</dbReference>
<dbReference type="Proteomes" id="UP001240447">
    <property type="component" value="Unassembled WGS sequence"/>
</dbReference>
<evidence type="ECO:0000256" key="4">
    <source>
        <dbReference type="ARBA" id="ARBA00022630"/>
    </source>
</evidence>
<dbReference type="EC" id="1.3.8.7" evidence="11"/>
<dbReference type="InterPro" id="IPR009100">
    <property type="entry name" value="AcylCoA_DH/oxidase_NM_dom_sf"/>
</dbReference>
<dbReference type="InterPro" id="IPR036250">
    <property type="entry name" value="AcylCo_DH-like_C"/>
</dbReference>
<evidence type="ECO:0000256" key="2">
    <source>
        <dbReference type="ARBA" id="ARBA00009347"/>
    </source>
</evidence>
<proteinExistence type="inferred from homology"/>
<dbReference type="InterPro" id="IPR050741">
    <property type="entry name" value="Acyl-CoA_dehydrogenase"/>
</dbReference>
<dbReference type="Pfam" id="PF02770">
    <property type="entry name" value="Acyl-CoA_dh_M"/>
    <property type="match status" value="1"/>
</dbReference>
<dbReference type="SUPFAM" id="SSF47203">
    <property type="entry name" value="Acyl-CoA dehydrogenase C-terminal domain-like"/>
    <property type="match status" value="1"/>
</dbReference>
<dbReference type="GO" id="GO:0070991">
    <property type="term" value="F:medium-chain fatty acyl-CoA dehydrogenase activity"/>
    <property type="evidence" value="ECO:0007669"/>
    <property type="project" value="UniProtKB-EC"/>
</dbReference>
<evidence type="ECO:0000256" key="3">
    <source>
        <dbReference type="ARBA" id="ARBA00011738"/>
    </source>
</evidence>
<comment type="caution">
    <text evidence="11">The sequence shown here is derived from an EMBL/GenBank/DDBJ whole genome shotgun (WGS) entry which is preliminary data.</text>
</comment>
<sequence>MPMWAFETEPGYQAQLDWADEFVRTQVEPLDLTQGSPFDPSNRRVRDYVRVLQDEVRAQGLWACHLGPELGGQGYGQMRLALLNEVIGRSVWAPLVFGCQAPDSGNAEILARFGTAEQKKRFLEPLLNGQVCSTYAMTEPHAGADPTLFTTTAVRDGDWWVINGEKWFATNARYAAFLIVMCVTDPDADAPHRRMSMFLVPAGTPGVELVRSVGVGTDKPGEGTHGYLRFHDVRVASDAMLGEQGAAFAVAQTRLGGGRIHHAMRTISQVRAALDAMCERAVARTTRGGSLADLGVVQQQVADSWTEIEQFRLLVLRTAWLIDKHQDYRKVRGDIAAVKALMPGVFSRVVQRAMHLHGALGVSEEMPFVEWMGRAEVLGIADGPTEVHQQTLARVLLRSYEAPEGIWPSAHIPTRREAALTALEGLLDPEVTGA</sequence>
<evidence type="ECO:0000313" key="11">
    <source>
        <dbReference type="EMBL" id="MDP9820773.1"/>
    </source>
</evidence>
<dbReference type="InterPro" id="IPR037069">
    <property type="entry name" value="AcylCoA_DH/ox_N_sf"/>
</dbReference>
<feature type="domain" description="Acyl-CoA dehydrogenase/oxidase N-terminal" evidence="10">
    <location>
        <begin position="47"/>
        <end position="129"/>
    </location>
</feature>
<dbReference type="InterPro" id="IPR046373">
    <property type="entry name" value="Acyl-CoA_Oxase/DH_mid-dom_sf"/>
</dbReference>
<feature type="domain" description="Acyl-CoA oxidase/dehydrogenase middle" evidence="9">
    <location>
        <begin position="135"/>
        <end position="218"/>
    </location>
</feature>
<keyword evidence="4 7" id="KW-0285">Flavoprotein</keyword>
<keyword evidence="5 7" id="KW-0274">FAD</keyword>
<dbReference type="Gene3D" id="2.40.110.10">
    <property type="entry name" value="Butyryl-CoA Dehydrogenase, subunit A, domain 2"/>
    <property type="match status" value="1"/>
</dbReference>
<keyword evidence="6 7" id="KW-0560">Oxidoreductase</keyword>
<dbReference type="Gene3D" id="1.20.140.10">
    <property type="entry name" value="Butyryl-CoA Dehydrogenase, subunit A, domain 3"/>
    <property type="match status" value="1"/>
</dbReference>
<evidence type="ECO:0000259" key="8">
    <source>
        <dbReference type="Pfam" id="PF00441"/>
    </source>
</evidence>
<organism evidence="11 12">
    <name type="scientific">Nocardioides massiliensis</name>
    <dbReference type="NCBI Taxonomy" id="1325935"/>
    <lineage>
        <taxon>Bacteria</taxon>
        <taxon>Bacillati</taxon>
        <taxon>Actinomycetota</taxon>
        <taxon>Actinomycetes</taxon>
        <taxon>Propionibacteriales</taxon>
        <taxon>Nocardioidaceae</taxon>
        <taxon>Nocardioides</taxon>
    </lineage>
</organism>
<dbReference type="SUPFAM" id="SSF56645">
    <property type="entry name" value="Acyl-CoA dehydrogenase NM domain-like"/>
    <property type="match status" value="1"/>
</dbReference>
<dbReference type="Pfam" id="PF00441">
    <property type="entry name" value="Acyl-CoA_dh_1"/>
    <property type="match status" value="1"/>
</dbReference>
<evidence type="ECO:0000256" key="6">
    <source>
        <dbReference type="ARBA" id="ARBA00023002"/>
    </source>
</evidence>
<reference evidence="11 12" key="1">
    <citation type="submission" date="2023-07" db="EMBL/GenBank/DDBJ databases">
        <title>Sequencing the genomes of 1000 actinobacteria strains.</title>
        <authorList>
            <person name="Klenk H.-P."/>
        </authorList>
    </citation>
    <scope>NUCLEOTIDE SEQUENCE [LARGE SCALE GENOMIC DNA]</scope>
    <source>
        <strain evidence="11 12">GD13</strain>
    </source>
</reference>
<accession>A0ABT9NK55</accession>
<evidence type="ECO:0000256" key="5">
    <source>
        <dbReference type="ARBA" id="ARBA00022827"/>
    </source>
</evidence>
<feature type="domain" description="Acyl-CoA dehydrogenase/oxidase C-terminal" evidence="8">
    <location>
        <begin position="248"/>
        <end position="396"/>
    </location>
</feature>